<keyword evidence="6" id="KW-1185">Reference proteome</keyword>
<dbReference type="GO" id="GO:0005634">
    <property type="term" value="C:nucleus"/>
    <property type="evidence" value="ECO:0007669"/>
    <property type="project" value="UniProtKB-SubCell"/>
</dbReference>
<proteinExistence type="predicted"/>
<evidence type="ECO:0000313" key="5">
    <source>
        <dbReference type="EMBL" id="KAF1814831.1"/>
    </source>
</evidence>
<keyword evidence="5" id="KW-0396">Initiation factor</keyword>
<dbReference type="Pfam" id="PF03366">
    <property type="entry name" value="YEATS"/>
    <property type="match status" value="1"/>
</dbReference>
<dbReference type="CDD" id="cd16905">
    <property type="entry name" value="YEATS_Taf14_like"/>
    <property type="match status" value="1"/>
</dbReference>
<gene>
    <name evidence="5 7" type="ORF">P152DRAFT_234701</name>
</gene>
<reference evidence="7" key="2">
    <citation type="submission" date="2020-04" db="EMBL/GenBank/DDBJ databases">
        <authorList>
            <consortium name="NCBI Genome Project"/>
        </authorList>
    </citation>
    <scope>NUCLEOTIDE SEQUENCE</scope>
    <source>
        <strain evidence="7">CBS 781.70</strain>
    </source>
</reference>
<sequence length="231" mass="26484">MPTTEIKRTIKLVTHQRISQPGATPDELPLRSWSVELYVLHEGSGEEMPAVVFDKVEYNLHPSFEKRAKQTFKKPPFKIQENGWGEFDMLIKLYHSHKGGESDITHDLNFQSERYESKHVVVFKNPKPELVALLKESGPVGEENGVRGKKEGAERRKSKKGGNIDMERLAENLQRLSEDDLLNVVQMVHDGKSPDTYTKNDVEAGEFHVDLYTLPDLLVKSLWDFTEEKLK</sequence>
<dbReference type="PIRSF" id="PIRSF016551">
    <property type="entry name" value="SAS5/TFIID_14"/>
    <property type="match status" value="1"/>
</dbReference>
<dbReference type="Gene3D" id="2.60.40.1970">
    <property type="entry name" value="YEATS domain"/>
    <property type="match status" value="1"/>
</dbReference>
<dbReference type="Pfam" id="PF17035">
    <property type="entry name" value="BET"/>
    <property type="match status" value="1"/>
</dbReference>
<evidence type="ECO:0000256" key="3">
    <source>
        <dbReference type="SAM" id="MobiDB-lite"/>
    </source>
</evidence>
<organism evidence="5">
    <name type="scientific">Eremomyces bilateralis CBS 781.70</name>
    <dbReference type="NCBI Taxonomy" id="1392243"/>
    <lineage>
        <taxon>Eukaryota</taxon>
        <taxon>Fungi</taxon>
        <taxon>Dikarya</taxon>
        <taxon>Ascomycota</taxon>
        <taxon>Pezizomycotina</taxon>
        <taxon>Dothideomycetes</taxon>
        <taxon>Dothideomycetes incertae sedis</taxon>
        <taxon>Eremomycetales</taxon>
        <taxon>Eremomycetaceae</taxon>
        <taxon>Eremomyces</taxon>
    </lineage>
</organism>
<feature type="compositionally biased region" description="Basic and acidic residues" evidence="3">
    <location>
        <begin position="144"/>
        <end position="155"/>
    </location>
</feature>
<dbReference type="PROSITE" id="PS51037">
    <property type="entry name" value="YEATS"/>
    <property type="match status" value="1"/>
</dbReference>
<dbReference type="GO" id="GO:0000785">
    <property type="term" value="C:chromatin"/>
    <property type="evidence" value="ECO:0007669"/>
    <property type="project" value="UniProtKB-ARBA"/>
</dbReference>
<reference evidence="5 7" key="1">
    <citation type="submission" date="2020-01" db="EMBL/GenBank/DDBJ databases">
        <authorList>
            <consortium name="DOE Joint Genome Institute"/>
            <person name="Haridas S."/>
            <person name="Albert R."/>
            <person name="Binder M."/>
            <person name="Bloem J."/>
            <person name="Labutti K."/>
            <person name="Salamov A."/>
            <person name="Andreopoulos B."/>
            <person name="Baker S.E."/>
            <person name="Barry K."/>
            <person name="Bills G."/>
            <person name="Bluhm B.H."/>
            <person name="Cannon C."/>
            <person name="Castanera R."/>
            <person name="Culley D.E."/>
            <person name="Daum C."/>
            <person name="Ezra D."/>
            <person name="Gonzalez J.B."/>
            <person name="Henrissat B."/>
            <person name="Kuo A."/>
            <person name="Liang C."/>
            <person name="Lipzen A."/>
            <person name="Lutzoni F."/>
            <person name="Magnuson J."/>
            <person name="Mondo S."/>
            <person name="Nolan M."/>
            <person name="Ohm R."/>
            <person name="Pangilinan J."/>
            <person name="Park H.-J."/>
            <person name="Ramirez L."/>
            <person name="Alfaro M."/>
            <person name="Sun H."/>
            <person name="Tritt A."/>
            <person name="Yoshinaga Y."/>
            <person name="Zwiers L.-H."/>
            <person name="Turgeon B.G."/>
            <person name="Goodwin S.B."/>
            <person name="Spatafora J.W."/>
            <person name="Crous P.W."/>
            <person name="Grigoriev I.V."/>
        </authorList>
    </citation>
    <scope>NUCLEOTIDE SEQUENCE</scope>
    <source>
        <strain evidence="5 7">CBS 781.70</strain>
    </source>
</reference>
<accession>A0A6G1GA98</accession>
<evidence type="ECO:0000256" key="2">
    <source>
        <dbReference type="PROSITE-ProRule" id="PRU00376"/>
    </source>
</evidence>
<evidence type="ECO:0000256" key="1">
    <source>
        <dbReference type="ARBA" id="ARBA00023242"/>
    </source>
</evidence>
<dbReference type="InterPro" id="IPR027353">
    <property type="entry name" value="NET_dom"/>
</dbReference>
<dbReference type="InterPro" id="IPR038704">
    <property type="entry name" value="YEAST_sf"/>
</dbReference>
<comment type="subcellular location">
    <subcellularLocation>
        <location evidence="2">Nucleus</location>
    </subcellularLocation>
</comment>
<dbReference type="OrthoDB" id="1741717at2759"/>
<feature type="domain" description="YEATS" evidence="4">
    <location>
        <begin position="1"/>
        <end position="137"/>
    </location>
</feature>
<name>A0A6G1GA98_9PEZI</name>
<dbReference type="InterPro" id="IPR005033">
    <property type="entry name" value="YEATS"/>
</dbReference>
<protein>
    <submittedName>
        <fullName evidence="5 7">Transcription initiation factor subunit</fullName>
    </submittedName>
</protein>
<keyword evidence="1 2" id="KW-0539">Nucleus</keyword>
<dbReference type="GO" id="GO:0006355">
    <property type="term" value="P:regulation of DNA-templated transcription"/>
    <property type="evidence" value="ECO:0007669"/>
    <property type="project" value="InterPro"/>
</dbReference>
<evidence type="ECO:0000259" key="4">
    <source>
        <dbReference type="PROSITE" id="PS51037"/>
    </source>
</evidence>
<dbReference type="InterPro" id="IPR016665">
    <property type="entry name" value="Sas5/TAF14"/>
</dbReference>
<dbReference type="InterPro" id="IPR055129">
    <property type="entry name" value="YEATS_dom"/>
</dbReference>
<dbReference type="PANTHER" id="PTHR23195">
    <property type="entry name" value="YEATS DOMAIN"/>
    <property type="match status" value="1"/>
</dbReference>
<dbReference type="AlphaFoldDB" id="A0A6G1GA98"/>
<reference evidence="7" key="3">
    <citation type="submission" date="2025-04" db="UniProtKB">
        <authorList>
            <consortium name="RefSeq"/>
        </authorList>
    </citation>
    <scope>IDENTIFICATION</scope>
    <source>
        <strain evidence="7">CBS 781.70</strain>
    </source>
</reference>
<dbReference type="RefSeq" id="XP_033536462.1">
    <property type="nucleotide sequence ID" value="XM_033674579.1"/>
</dbReference>
<evidence type="ECO:0000313" key="6">
    <source>
        <dbReference type="Proteomes" id="UP000504638"/>
    </source>
</evidence>
<dbReference type="GeneID" id="54415149"/>
<keyword evidence="5" id="KW-0648">Protein biosynthesis</keyword>
<dbReference type="EMBL" id="ML975152">
    <property type="protein sequence ID" value="KAF1814831.1"/>
    <property type="molecule type" value="Genomic_DNA"/>
</dbReference>
<feature type="region of interest" description="Disordered" evidence="3">
    <location>
        <begin position="139"/>
        <end position="164"/>
    </location>
</feature>
<evidence type="ECO:0000313" key="7">
    <source>
        <dbReference type="RefSeq" id="XP_033536462.1"/>
    </source>
</evidence>
<dbReference type="GO" id="GO:0003743">
    <property type="term" value="F:translation initiation factor activity"/>
    <property type="evidence" value="ECO:0007669"/>
    <property type="project" value="UniProtKB-KW"/>
</dbReference>
<dbReference type="Proteomes" id="UP000504638">
    <property type="component" value="Unplaced"/>
</dbReference>